<dbReference type="Gene3D" id="2.10.90.10">
    <property type="entry name" value="Cystine-knot cytokines"/>
    <property type="match status" value="1"/>
</dbReference>
<evidence type="ECO:0000256" key="13">
    <source>
        <dbReference type="SAM" id="MobiDB-lite"/>
    </source>
</evidence>
<dbReference type="SUPFAM" id="SSF57501">
    <property type="entry name" value="Cystine-knot cytokines"/>
    <property type="match status" value="1"/>
</dbReference>
<feature type="region of interest" description="Disordered" evidence="13">
    <location>
        <begin position="212"/>
        <end position="244"/>
    </location>
</feature>
<evidence type="ECO:0000256" key="7">
    <source>
        <dbReference type="ARBA" id="ARBA00022782"/>
    </source>
</evidence>
<dbReference type="GO" id="GO:0008083">
    <property type="term" value="F:growth factor activity"/>
    <property type="evidence" value="ECO:0007669"/>
    <property type="project" value="UniProtKB-KW"/>
</dbReference>
<dbReference type="PANTHER" id="PTHR12025">
    <property type="entry name" value="VASCULAR ENDOTHELIAL GROWTH FACTOR"/>
    <property type="match status" value="1"/>
</dbReference>
<dbReference type="GO" id="GO:0001666">
    <property type="term" value="P:response to hypoxia"/>
    <property type="evidence" value="ECO:0007669"/>
    <property type="project" value="TreeGrafter"/>
</dbReference>
<accession>A0A5A9N0M0</accession>
<keyword evidence="11" id="KW-0497">Mitogen</keyword>
<dbReference type="GO" id="GO:0048010">
    <property type="term" value="P:vascular endothelial growth factor receptor signaling pathway"/>
    <property type="evidence" value="ECO:0007669"/>
    <property type="project" value="TreeGrafter"/>
</dbReference>
<dbReference type="Pfam" id="PF00341">
    <property type="entry name" value="PDGF"/>
    <property type="match status" value="1"/>
</dbReference>
<evidence type="ECO:0000256" key="5">
    <source>
        <dbReference type="ARBA" id="ARBA00022657"/>
    </source>
</evidence>
<keyword evidence="7" id="KW-0221">Differentiation</keyword>
<dbReference type="InterPro" id="IPR023581">
    <property type="entry name" value="PD_growth_factor_CS"/>
</dbReference>
<keyword evidence="4" id="KW-0964">Secreted</keyword>
<protein>
    <submittedName>
        <fullName evidence="16">Vascular endothelial growth factor A-A</fullName>
    </submittedName>
</protein>
<dbReference type="SMART" id="SM00141">
    <property type="entry name" value="PDGF"/>
    <property type="match status" value="1"/>
</dbReference>
<proteinExistence type="inferred from homology"/>
<organism evidence="16 17">
    <name type="scientific">Triplophysa tibetana</name>
    <dbReference type="NCBI Taxonomy" id="1572043"/>
    <lineage>
        <taxon>Eukaryota</taxon>
        <taxon>Metazoa</taxon>
        <taxon>Chordata</taxon>
        <taxon>Craniata</taxon>
        <taxon>Vertebrata</taxon>
        <taxon>Euteleostomi</taxon>
        <taxon>Actinopterygii</taxon>
        <taxon>Neopterygii</taxon>
        <taxon>Teleostei</taxon>
        <taxon>Ostariophysi</taxon>
        <taxon>Cypriniformes</taxon>
        <taxon>Nemacheilidae</taxon>
        <taxon>Triplophysa</taxon>
    </lineage>
</organism>
<evidence type="ECO:0000256" key="11">
    <source>
        <dbReference type="ARBA" id="ARBA00023246"/>
    </source>
</evidence>
<feature type="domain" description="Platelet-derived growth factor (PDGF) family profile" evidence="15">
    <location>
        <begin position="36"/>
        <end position="132"/>
    </location>
</feature>
<dbReference type="InterPro" id="IPR029034">
    <property type="entry name" value="Cystine-knot_cytokine"/>
</dbReference>
<dbReference type="GO" id="GO:0005172">
    <property type="term" value="F:vascular endothelial growth factor receptor binding"/>
    <property type="evidence" value="ECO:0007669"/>
    <property type="project" value="TreeGrafter"/>
</dbReference>
<evidence type="ECO:0000256" key="6">
    <source>
        <dbReference type="ARBA" id="ARBA00022729"/>
    </source>
</evidence>
<dbReference type="PROSITE" id="PS00249">
    <property type="entry name" value="PDGF_1"/>
    <property type="match status" value="1"/>
</dbReference>
<evidence type="ECO:0000256" key="10">
    <source>
        <dbReference type="ARBA" id="ARBA00023180"/>
    </source>
</evidence>
<feature type="chain" id="PRO_5023014793" evidence="14">
    <location>
        <begin position="24"/>
        <end position="279"/>
    </location>
</feature>
<dbReference type="CDD" id="cd00135">
    <property type="entry name" value="PDGF"/>
    <property type="match status" value="1"/>
</dbReference>
<dbReference type="GO" id="GO:0042056">
    <property type="term" value="F:chemoattractant activity"/>
    <property type="evidence" value="ECO:0007669"/>
    <property type="project" value="TreeGrafter"/>
</dbReference>
<keyword evidence="3" id="KW-0217">Developmental protein</keyword>
<feature type="compositionally biased region" description="Polar residues" evidence="13">
    <location>
        <begin position="219"/>
        <end position="238"/>
    </location>
</feature>
<evidence type="ECO:0000259" key="15">
    <source>
        <dbReference type="PROSITE" id="PS50278"/>
    </source>
</evidence>
<reference evidence="16 17" key="1">
    <citation type="journal article" date="2019" name="Mol. Ecol. Resour.">
        <title>Chromosome-level genome assembly of Triplophysa tibetana, a fish adapted to the harsh high-altitude environment of the Tibetan Plateau.</title>
        <authorList>
            <person name="Yang X."/>
            <person name="Liu H."/>
            <person name="Ma Z."/>
            <person name="Zou Y."/>
            <person name="Zou M."/>
            <person name="Mao Y."/>
            <person name="Li X."/>
            <person name="Wang H."/>
            <person name="Chen T."/>
            <person name="Wang W."/>
            <person name="Yang R."/>
        </authorList>
    </citation>
    <scope>NUCLEOTIDE SEQUENCE [LARGE SCALE GENOMIC DNA]</scope>
    <source>
        <strain evidence="16">TTIB1903HZAU</strain>
        <tissue evidence="16">Muscle</tissue>
    </source>
</reference>
<evidence type="ECO:0000256" key="2">
    <source>
        <dbReference type="ARBA" id="ARBA00006686"/>
    </source>
</evidence>
<keyword evidence="10" id="KW-0325">Glycoprotein</keyword>
<dbReference type="GO" id="GO:0005615">
    <property type="term" value="C:extracellular space"/>
    <property type="evidence" value="ECO:0007669"/>
    <property type="project" value="TreeGrafter"/>
</dbReference>
<dbReference type="GO" id="GO:0030154">
    <property type="term" value="P:cell differentiation"/>
    <property type="evidence" value="ECO:0007669"/>
    <property type="project" value="UniProtKB-KW"/>
</dbReference>
<dbReference type="InterPro" id="IPR000072">
    <property type="entry name" value="PDGF/VEGF_dom"/>
</dbReference>
<keyword evidence="6 14" id="KW-0732">Signal</keyword>
<feature type="signal peptide" evidence="14">
    <location>
        <begin position="1"/>
        <end position="23"/>
    </location>
</feature>
<evidence type="ECO:0000256" key="9">
    <source>
        <dbReference type="ARBA" id="ARBA00023157"/>
    </source>
</evidence>
<dbReference type="EMBL" id="SOYY01000024">
    <property type="protein sequence ID" value="KAA0702863.1"/>
    <property type="molecule type" value="Genomic_DNA"/>
</dbReference>
<sequence>MNFVVYLVQLFFAALLHLLAVKAAYIPKEGGKSKNDVIPFMDVYKKSACKTREVLVDIIQEYPDEIEHTYIPSCVVLTRCAGCCNDEALECVPTETRNVTMEVLRVKQRVSQHNFQLTFTEHTRCECRPKEAVKVKKENSYSSQSAEEGDDVTPNATLGIHTKIDKGKLQVTDNHSVYQMIESIGSEKNDKNKYKPSYQAYSLTLCSNDRKQSGLDRISQGTSPRSRQCERNSPPTRQQKSDRKTRLLSLVALRQDWLRYVPAAGTVTPFLSEHIGLFV</sequence>
<dbReference type="GO" id="GO:0002040">
    <property type="term" value="P:sprouting angiogenesis"/>
    <property type="evidence" value="ECO:0007669"/>
    <property type="project" value="TreeGrafter"/>
</dbReference>
<dbReference type="GO" id="GO:0001938">
    <property type="term" value="P:positive regulation of endothelial cell proliferation"/>
    <property type="evidence" value="ECO:0007669"/>
    <property type="project" value="TreeGrafter"/>
</dbReference>
<dbReference type="GO" id="GO:0038084">
    <property type="term" value="P:vascular endothelial growth factor signaling pathway"/>
    <property type="evidence" value="ECO:0007669"/>
    <property type="project" value="TreeGrafter"/>
</dbReference>
<evidence type="ECO:0000256" key="14">
    <source>
        <dbReference type="SAM" id="SignalP"/>
    </source>
</evidence>
<evidence type="ECO:0000256" key="3">
    <source>
        <dbReference type="ARBA" id="ARBA00022473"/>
    </source>
</evidence>
<evidence type="ECO:0000256" key="8">
    <source>
        <dbReference type="ARBA" id="ARBA00023030"/>
    </source>
</evidence>
<dbReference type="Proteomes" id="UP000324632">
    <property type="component" value="Chromosome 24"/>
</dbReference>
<keyword evidence="5" id="KW-0037">Angiogenesis</keyword>
<dbReference type="PROSITE" id="PS50278">
    <property type="entry name" value="PDGF_2"/>
    <property type="match status" value="1"/>
</dbReference>
<comment type="subcellular location">
    <subcellularLocation>
        <location evidence="1">Secreted</location>
    </subcellularLocation>
</comment>
<dbReference type="GO" id="GO:0050930">
    <property type="term" value="P:induction of positive chemotaxis"/>
    <property type="evidence" value="ECO:0007669"/>
    <property type="project" value="TreeGrafter"/>
</dbReference>
<feature type="region of interest" description="Disordered" evidence="13">
    <location>
        <begin position="136"/>
        <end position="155"/>
    </location>
</feature>
<dbReference type="GO" id="GO:0048513">
    <property type="term" value="P:animal organ development"/>
    <property type="evidence" value="ECO:0007669"/>
    <property type="project" value="UniProtKB-ARBA"/>
</dbReference>
<keyword evidence="17" id="KW-1185">Reference proteome</keyword>
<comment type="similarity">
    <text evidence="2 12">Belongs to the PDGF/VEGF growth factor family.</text>
</comment>
<dbReference type="InterPro" id="IPR050507">
    <property type="entry name" value="PDGF/VEGF_growth_factor"/>
</dbReference>
<keyword evidence="9" id="KW-1015">Disulfide bond</keyword>
<dbReference type="AlphaFoldDB" id="A0A5A9N0M0"/>
<dbReference type="GO" id="GO:0051781">
    <property type="term" value="P:positive regulation of cell division"/>
    <property type="evidence" value="ECO:0007669"/>
    <property type="project" value="UniProtKB-KW"/>
</dbReference>
<evidence type="ECO:0000256" key="4">
    <source>
        <dbReference type="ARBA" id="ARBA00022525"/>
    </source>
</evidence>
<dbReference type="GO" id="GO:0060754">
    <property type="term" value="P:positive regulation of mast cell chemotaxis"/>
    <property type="evidence" value="ECO:0007669"/>
    <property type="project" value="TreeGrafter"/>
</dbReference>
<dbReference type="GO" id="GO:0016020">
    <property type="term" value="C:membrane"/>
    <property type="evidence" value="ECO:0007669"/>
    <property type="project" value="InterPro"/>
</dbReference>
<dbReference type="GO" id="GO:0045766">
    <property type="term" value="P:positive regulation of angiogenesis"/>
    <property type="evidence" value="ECO:0007669"/>
    <property type="project" value="TreeGrafter"/>
</dbReference>
<evidence type="ECO:0000313" key="17">
    <source>
        <dbReference type="Proteomes" id="UP000324632"/>
    </source>
</evidence>
<name>A0A5A9N0M0_9TELE</name>
<evidence type="ECO:0000256" key="1">
    <source>
        <dbReference type="ARBA" id="ARBA00004613"/>
    </source>
</evidence>
<evidence type="ECO:0000313" key="16">
    <source>
        <dbReference type="EMBL" id="KAA0702863.1"/>
    </source>
</evidence>
<evidence type="ECO:0000256" key="12">
    <source>
        <dbReference type="RuleBase" id="RU003818"/>
    </source>
</evidence>
<comment type="caution">
    <text evidence="16">The sequence shown here is derived from an EMBL/GenBank/DDBJ whole genome shotgun (WGS) entry which is preliminary data.</text>
</comment>
<dbReference type="PANTHER" id="PTHR12025:SF5">
    <property type="entry name" value="VASCULAR ENDOTHELIAL GROWTH FACTOR A, LONG FORM"/>
    <property type="match status" value="1"/>
</dbReference>
<dbReference type="FunFam" id="2.10.90.10:FF:000055">
    <property type="entry name" value="Placenta growth factor"/>
    <property type="match status" value="1"/>
</dbReference>
<keyword evidence="8 12" id="KW-0339">Growth factor</keyword>
<gene>
    <name evidence="16" type="ORF">E1301_Tti017083</name>
</gene>